<evidence type="ECO:0000313" key="2">
    <source>
        <dbReference type="Proteomes" id="UP000217211"/>
    </source>
</evidence>
<name>A0A249PG03_9HYPH</name>
<keyword evidence="2" id="KW-1185">Reference proteome</keyword>
<gene>
    <name evidence="1" type="ORF">SJ05684_c27580</name>
</gene>
<dbReference type="KEGG" id="esj:SJ05684_c27580"/>
<dbReference type="PANTHER" id="PTHR41251">
    <property type="entry name" value="NON-HOMOLOGOUS END JOINING PROTEIN KU"/>
    <property type="match status" value="1"/>
</dbReference>
<accession>A0A249PG03</accession>
<organism evidence="1 2">
    <name type="scientific">Sinorhizobium sojae CCBAU 05684</name>
    <dbReference type="NCBI Taxonomy" id="716928"/>
    <lineage>
        <taxon>Bacteria</taxon>
        <taxon>Pseudomonadati</taxon>
        <taxon>Pseudomonadota</taxon>
        <taxon>Alphaproteobacteria</taxon>
        <taxon>Hyphomicrobiales</taxon>
        <taxon>Rhizobiaceae</taxon>
        <taxon>Sinorhizobium/Ensifer group</taxon>
        <taxon>Sinorhizobium</taxon>
    </lineage>
</organism>
<dbReference type="Proteomes" id="UP000217211">
    <property type="component" value="Chromosome"/>
</dbReference>
<dbReference type="InterPro" id="IPR009187">
    <property type="entry name" value="Prok_Ku"/>
</dbReference>
<evidence type="ECO:0000313" key="1">
    <source>
        <dbReference type="EMBL" id="ASY64189.1"/>
    </source>
</evidence>
<dbReference type="STRING" id="716928.GCA_000261485_02894"/>
<sequence length="51" mass="5808">MVARALWKGQLRLSLVPVELFSAMRTGARISFRQIHKPSGKPIRYQKLAEA</sequence>
<dbReference type="EMBL" id="CP023067">
    <property type="protein sequence ID" value="ASY64189.1"/>
    <property type="molecule type" value="Genomic_DNA"/>
</dbReference>
<dbReference type="AlphaFoldDB" id="A0A249PG03"/>
<protein>
    <submittedName>
        <fullName evidence="1">Ku domain protein</fullName>
    </submittedName>
</protein>
<dbReference type="GO" id="GO:0003690">
    <property type="term" value="F:double-stranded DNA binding"/>
    <property type="evidence" value="ECO:0007669"/>
    <property type="project" value="TreeGrafter"/>
</dbReference>
<reference evidence="1 2" key="1">
    <citation type="submission" date="2017-08" db="EMBL/GenBank/DDBJ databases">
        <title>Multipartite genome sequences of Sinorhizobium species nodulating soybeans.</title>
        <authorList>
            <person name="Tian C.F."/>
        </authorList>
    </citation>
    <scope>NUCLEOTIDE SEQUENCE [LARGE SCALE GENOMIC DNA]</scope>
    <source>
        <strain evidence="1 2">CCBAU 05684</strain>
    </source>
</reference>
<proteinExistence type="predicted"/>
<dbReference type="PANTHER" id="PTHR41251:SF1">
    <property type="entry name" value="NON-HOMOLOGOUS END JOINING PROTEIN KU"/>
    <property type="match status" value="1"/>
</dbReference>